<dbReference type="PANTHER" id="PTHR34786:SF1">
    <property type="entry name" value="OS09G0504900 PROTEIN"/>
    <property type="match status" value="1"/>
</dbReference>
<proteinExistence type="predicted"/>
<comment type="caution">
    <text evidence="3">The sequence shown here is derived from an EMBL/GenBank/DDBJ whole genome shotgun (WGS) entry which is preliminary data.</text>
</comment>
<gene>
    <name evidence="3" type="ORF">RJ640_004656</name>
</gene>
<keyword evidence="4" id="KW-1185">Reference proteome</keyword>
<dbReference type="Pfam" id="PF14780">
    <property type="entry name" value="NEPRO_N"/>
    <property type="match status" value="1"/>
</dbReference>
<dbReference type="EMBL" id="JAVXUO010001214">
    <property type="protein sequence ID" value="KAK2984831.1"/>
    <property type="molecule type" value="Genomic_DNA"/>
</dbReference>
<feature type="non-terminal residue" evidence="3">
    <location>
        <position position="1"/>
    </location>
</feature>
<accession>A0AA88RKY2</accession>
<feature type="compositionally biased region" description="Basic and acidic residues" evidence="1">
    <location>
        <begin position="316"/>
        <end position="326"/>
    </location>
</feature>
<dbReference type="Proteomes" id="UP001187471">
    <property type="component" value="Unassembled WGS sequence"/>
</dbReference>
<feature type="compositionally biased region" description="Basic and acidic residues" evidence="1">
    <location>
        <begin position="408"/>
        <end position="425"/>
    </location>
</feature>
<evidence type="ECO:0000256" key="1">
    <source>
        <dbReference type="SAM" id="MobiDB-lite"/>
    </source>
</evidence>
<reference evidence="3" key="1">
    <citation type="submission" date="2022-12" db="EMBL/GenBank/DDBJ databases">
        <title>Draft genome assemblies for two species of Escallonia (Escalloniales).</title>
        <authorList>
            <person name="Chanderbali A."/>
            <person name="Dervinis C."/>
            <person name="Anghel I."/>
            <person name="Soltis D."/>
            <person name="Soltis P."/>
            <person name="Zapata F."/>
        </authorList>
    </citation>
    <scope>NUCLEOTIDE SEQUENCE</scope>
    <source>
        <strain evidence="3">UCBG92.1500</strain>
        <tissue evidence="3">Leaf</tissue>
    </source>
</reference>
<dbReference type="AlphaFoldDB" id="A0AA88RKY2"/>
<feature type="compositionally biased region" description="Basic and acidic residues" evidence="1">
    <location>
        <begin position="342"/>
        <end position="352"/>
    </location>
</feature>
<dbReference type="InterPro" id="IPR027951">
    <property type="entry name" value="Nepro_N"/>
</dbReference>
<dbReference type="PANTHER" id="PTHR34786">
    <property type="entry name" value="OS09G0504900 PROTEIN"/>
    <property type="match status" value="1"/>
</dbReference>
<sequence length="443" mass="50183">EHMGSENEAVEERLKSFIGQLQVEYGILDRIVYKNKNQHRRSSYFQYLLKVRSDLRLLQSANLEEILNSSFLVIHGKRPKQKVQLLESIKRRKRDGEKHSFLERLLGAARLLSQMVKPMLKGAMFLLILNAELSLRIPLLEISIIMCSSSLTMHREISTLLARSFFMGFSLTVLALLARLRVLVQQVQQDTKMLLDVVTVFNRVSSLSQKEQSVKLTQERLEVFREYYPTNEASVSLECIWEKDTFVLVERINEHKNRLLDMDVREDVSLGASAIHYQSIETLLGDDEFVKLESCTSEAPVVVSGDNMVDHATRSDDAKQIEDNKVEPSYISEGPHVVTGDTRSREAKQVEDDKVEDGSPVAEAPGKDLLSEGGLHTSALTRPNPYKVKSRLRDDVAFVSVKRPAPSRTKDEGFHIKDTDGKNGGRDPFLSLLTAGNLKENLF</sequence>
<feature type="domain" description="Nucleolus and neural progenitor protein-like N-terminal" evidence="2">
    <location>
        <begin position="7"/>
        <end position="124"/>
    </location>
</feature>
<organism evidence="3 4">
    <name type="scientific">Escallonia rubra</name>
    <dbReference type="NCBI Taxonomy" id="112253"/>
    <lineage>
        <taxon>Eukaryota</taxon>
        <taxon>Viridiplantae</taxon>
        <taxon>Streptophyta</taxon>
        <taxon>Embryophyta</taxon>
        <taxon>Tracheophyta</taxon>
        <taxon>Spermatophyta</taxon>
        <taxon>Magnoliopsida</taxon>
        <taxon>eudicotyledons</taxon>
        <taxon>Gunneridae</taxon>
        <taxon>Pentapetalae</taxon>
        <taxon>asterids</taxon>
        <taxon>campanulids</taxon>
        <taxon>Escalloniales</taxon>
        <taxon>Escalloniaceae</taxon>
        <taxon>Escallonia</taxon>
    </lineage>
</organism>
<name>A0AA88RKY2_9ASTE</name>
<evidence type="ECO:0000313" key="3">
    <source>
        <dbReference type="EMBL" id="KAK2984831.1"/>
    </source>
</evidence>
<feature type="region of interest" description="Disordered" evidence="1">
    <location>
        <begin position="316"/>
        <end position="382"/>
    </location>
</feature>
<feature type="region of interest" description="Disordered" evidence="1">
    <location>
        <begin position="403"/>
        <end position="428"/>
    </location>
</feature>
<evidence type="ECO:0000313" key="4">
    <source>
        <dbReference type="Proteomes" id="UP001187471"/>
    </source>
</evidence>
<protein>
    <recommendedName>
        <fullName evidence="2">Nucleolus and neural progenitor protein-like N-terminal domain-containing protein</fullName>
    </recommendedName>
</protein>
<evidence type="ECO:0000259" key="2">
    <source>
        <dbReference type="Pfam" id="PF14780"/>
    </source>
</evidence>